<evidence type="ECO:0000256" key="1">
    <source>
        <dbReference type="SAM" id="Phobius"/>
    </source>
</evidence>
<dbReference type="Pfam" id="PF13253">
    <property type="entry name" value="DUF4044"/>
    <property type="match status" value="1"/>
</dbReference>
<organism evidence="2 3">
    <name type="scientific">Candidatus Gallilactobacillus intestinavium</name>
    <dbReference type="NCBI Taxonomy" id="2840838"/>
    <lineage>
        <taxon>Bacteria</taxon>
        <taxon>Bacillati</taxon>
        <taxon>Bacillota</taxon>
        <taxon>Bacilli</taxon>
        <taxon>Lactobacillales</taxon>
        <taxon>Lactobacillaceae</taxon>
        <taxon>Lactobacillaceae incertae sedis</taxon>
        <taxon>Candidatus Gallilactobacillus</taxon>
    </lineage>
</organism>
<protein>
    <submittedName>
        <fullName evidence="2">DUF4044 domain-containing protein</fullName>
    </submittedName>
</protein>
<feature type="transmembrane region" description="Helical" evidence="1">
    <location>
        <begin position="20"/>
        <end position="41"/>
    </location>
</feature>
<accession>A0A9D9E660</accession>
<dbReference type="AlphaFoldDB" id="A0A9D9E660"/>
<dbReference type="EMBL" id="JADIMP010000021">
    <property type="protein sequence ID" value="MBO8441025.1"/>
    <property type="molecule type" value="Genomic_DNA"/>
</dbReference>
<sequence>MSKKRRKKKKSTFEKITMIIVWIMLIFTIGGVILAAIQPMMH</sequence>
<keyword evidence="1" id="KW-0472">Membrane</keyword>
<name>A0A9D9E660_9LACO</name>
<proteinExistence type="predicted"/>
<keyword evidence="1" id="KW-1133">Transmembrane helix</keyword>
<keyword evidence="1" id="KW-0812">Transmembrane</keyword>
<comment type="caution">
    <text evidence="2">The sequence shown here is derived from an EMBL/GenBank/DDBJ whole genome shotgun (WGS) entry which is preliminary data.</text>
</comment>
<reference evidence="2" key="2">
    <citation type="journal article" date="2021" name="PeerJ">
        <title>Extensive microbial diversity within the chicken gut microbiome revealed by metagenomics and culture.</title>
        <authorList>
            <person name="Gilroy R."/>
            <person name="Ravi A."/>
            <person name="Getino M."/>
            <person name="Pursley I."/>
            <person name="Horton D.L."/>
            <person name="Alikhan N.F."/>
            <person name="Baker D."/>
            <person name="Gharbi K."/>
            <person name="Hall N."/>
            <person name="Watson M."/>
            <person name="Adriaenssens E.M."/>
            <person name="Foster-Nyarko E."/>
            <person name="Jarju S."/>
            <person name="Secka A."/>
            <person name="Antonio M."/>
            <person name="Oren A."/>
            <person name="Chaudhuri R.R."/>
            <person name="La Ragione R."/>
            <person name="Hildebrand F."/>
            <person name="Pallen M.J."/>
        </authorList>
    </citation>
    <scope>NUCLEOTIDE SEQUENCE</scope>
    <source>
        <strain evidence="2">C6-149</strain>
    </source>
</reference>
<gene>
    <name evidence="2" type="ORF">IAA89_01040</name>
</gene>
<dbReference type="Proteomes" id="UP000823614">
    <property type="component" value="Unassembled WGS sequence"/>
</dbReference>
<dbReference type="InterPro" id="IPR025270">
    <property type="entry name" value="DUF4044"/>
</dbReference>
<evidence type="ECO:0000313" key="2">
    <source>
        <dbReference type="EMBL" id="MBO8441025.1"/>
    </source>
</evidence>
<reference evidence="2" key="1">
    <citation type="submission" date="2020-10" db="EMBL/GenBank/DDBJ databases">
        <authorList>
            <person name="Gilroy R."/>
        </authorList>
    </citation>
    <scope>NUCLEOTIDE SEQUENCE</scope>
    <source>
        <strain evidence="2">C6-149</strain>
    </source>
</reference>
<evidence type="ECO:0000313" key="3">
    <source>
        <dbReference type="Proteomes" id="UP000823614"/>
    </source>
</evidence>